<feature type="compositionally biased region" description="Basic and acidic residues" evidence="1">
    <location>
        <begin position="546"/>
        <end position="555"/>
    </location>
</feature>
<dbReference type="Proteomes" id="UP000698222">
    <property type="component" value="Unassembled WGS sequence"/>
</dbReference>
<organism evidence="2 3">
    <name type="scientific">Brachybacterium fresconis</name>
    <dbReference type="NCBI Taxonomy" id="173363"/>
    <lineage>
        <taxon>Bacteria</taxon>
        <taxon>Bacillati</taxon>
        <taxon>Actinomycetota</taxon>
        <taxon>Actinomycetes</taxon>
        <taxon>Micrococcales</taxon>
        <taxon>Dermabacteraceae</taxon>
        <taxon>Brachybacterium</taxon>
    </lineage>
</organism>
<accession>A0ABS4YEY9</accession>
<gene>
    <name evidence="2" type="ORF">JOF44_000245</name>
</gene>
<evidence type="ECO:0000313" key="2">
    <source>
        <dbReference type="EMBL" id="MBP2407342.1"/>
    </source>
</evidence>
<sequence>MNATPAQVQRTRHKVPGFDPHNDAHVTAVESKISEAAGAGFRVVGFDPDSQQVTLERTRAVTEVAAEKGTTRLIASLRTGAKPSDGEREATRLENQHPGYTMTRFEPHLNNAVLEQLDPDVVRCRGAVANVLSVKPWLVQAAARTDGGFVLDLPTRYVPSKHDEKLTEIAEDVVGAPGWYVDIDPKSLRAEIIPAEPPTFAATIPYPFDRQIPTFTSPGETAWARAPIGLALGRPGEETGPEYRLDLASASHTLLQGLPMSGKGVNINAFAYWMLQAGAELAIVDTPDKSVDFEWIKPYVRDGGWGCESYEAMVATCSMVYAEGKRRAAVLKKRGINNWLSITDDPSFRPLVLIADEYTGLMTEERVPKALPKDHPMRIEAETTNGYKDMIATFIQKIALQMRFVGVHMFVATQLGNTKTGVSTALKAACGNRFLMGPNASDNQRSNAFAAPDAVAEVPDNVATTAGVSKGVGVSETEGQPSQVFKGYFATPAEFTTHLEQNTDLRRTTRPEPTRAEIAEHTGMDDLDHGPGQLSDDDPWNGRRTPKADSDRVYAEDGTELRGAAAAARAAKNTT</sequence>
<feature type="region of interest" description="Disordered" evidence="1">
    <location>
        <begin position="497"/>
        <end position="558"/>
    </location>
</feature>
<evidence type="ECO:0000256" key="1">
    <source>
        <dbReference type="SAM" id="MobiDB-lite"/>
    </source>
</evidence>
<name>A0ABS4YEY9_9MICO</name>
<evidence type="ECO:0008006" key="4">
    <source>
        <dbReference type="Google" id="ProtNLM"/>
    </source>
</evidence>
<protein>
    <recommendedName>
        <fullName evidence="4">Cell division protein FtsK</fullName>
    </recommendedName>
</protein>
<keyword evidence="3" id="KW-1185">Reference proteome</keyword>
<dbReference type="InterPro" id="IPR027417">
    <property type="entry name" value="P-loop_NTPase"/>
</dbReference>
<dbReference type="RefSeq" id="WP_209886394.1">
    <property type="nucleotide sequence ID" value="NZ_BAAAJV010000045.1"/>
</dbReference>
<comment type="caution">
    <text evidence="2">The sequence shown here is derived from an EMBL/GenBank/DDBJ whole genome shotgun (WGS) entry which is preliminary data.</text>
</comment>
<dbReference type="EMBL" id="JAGIOC010000001">
    <property type="protein sequence ID" value="MBP2407342.1"/>
    <property type="molecule type" value="Genomic_DNA"/>
</dbReference>
<reference evidence="2 3" key="1">
    <citation type="submission" date="2021-03" db="EMBL/GenBank/DDBJ databases">
        <title>Sequencing the genomes of 1000 actinobacteria strains.</title>
        <authorList>
            <person name="Klenk H.-P."/>
        </authorList>
    </citation>
    <scope>NUCLEOTIDE SEQUENCE [LARGE SCALE GENOMIC DNA]</scope>
    <source>
        <strain evidence="2 3">DSM 14564</strain>
    </source>
</reference>
<evidence type="ECO:0000313" key="3">
    <source>
        <dbReference type="Proteomes" id="UP000698222"/>
    </source>
</evidence>
<feature type="region of interest" description="Disordered" evidence="1">
    <location>
        <begin position="1"/>
        <end position="21"/>
    </location>
</feature>
<dbReference type="Gene3D" id="3.40.50.300">
    <property type="entry name" value="P-loop containing nucleotide triphosphate hydrolases"/>
    <property type="match status" value="1"/>
</dbReference>
<proteinExistence type="predicted"/>
<dbReference type="SUPFAM" id="SSF52540">
    <property type="entry name" value="P-loop containing nucleoside triphosphate hydrolases"/>
    <property type="match status" value="1"/>
</dbReference>
<feature type="compositionally biased region" description="Basic and acidic residues" evidence="1">
    <location>
        <begin position="501"/>
        <end position="529"/>
    </location>
</feature>